<reference evidence="2 3" key="1">
    <citation type="journal article" date="2020" name="Mol. Biol. Evol.">
        <title>Distinct Expression and Methylation Patterns for Genes with Different Fates following a Single Whole-Genome Duplication in Flowering Plants.</title>
        <authorList>
            <person name="Shi T."/>
            <person name="Rahmani R.S."/>
            <person name="Gugger P.F."/>
            <person name="Wang M."/>
            <person name="Li H."/>
            <person name="Zhang Y."/>
            <person name="Li Z."/>
            <person name="Wang Q."/>
            <person name="Van de Peer Y."/>
            <person name="Marchal K."/>
            <person name="Chen J."/>
        </authorList>
    </citation>
    <scope>NUCLEOTIDE SEQUENCE [LARGE SCALE GENOMIC DNA]</scope>
    <source>
        <tissue evidence="2">Leaf</tissue>
    </source>
</reference>
<evidence type="ECO:0000313" key="3">
    <source>
        <dbReference type="Proteomes" id="UP000607653"/>
    </source>
</evidence>
<proteinExistence type="predicted"/>
<dbReference type="EMBL" id="DUZY01000004">
    <property type="protein sequence ID" value="DAD37254.1"/>
    <property type="molecule type" value="Genomic_DNA"/>
</dbReference>
<accession>A0A822YSZ7</accession>
<name>A0A822YSZ7_NELNU</name>
<gene>
    <name evidence="2" type="ORF">HUJ06_007895</name>
</gene>
<protein>
    <submittedName>
        <fullName evidence="2">Uncharacterized protein</fullName>
    </submittedName>
</protein>
<dbReference type="GO" id="GO:0005840">
    <property type="term" value="C:ribosome"/>
    <property type="evidence" value="ECO:0007669"/>
    <property type="project" value="InterPro"/>
</dbReference>
<evidence type="ECO:0000313" key="2">
    <source>
        <dbReference type="EMBL" id="DAD37254.1"/>
    </source>
</evidence>
<dbReference type="Gene3D" id="2.40.150.20">
    <property type="entry name" value="Ribosomal protein L14"/>
    <property type="match status" value="1"/>
</dbReference>
<dbReference type="GO" id="GO:0003735">
    <property type="term" value="F:structural constituent of ribosome"/>
    <property type="evidence" value="ECO:0007669"/>
    <property type="project" value="InterPro"/>
</dbReference>
<dbReference type="GO" id="GO:0006412">
    <property type="term" value="P:translation"/>
    <property type="evidence" value="ECO:0007669"/>
    <property type="project" value="InterPro"/>
</dbReference>
<sequence>MRVLLRPIVKGAEGKALDGGLVAKGGGCVNGGPEGHLEGTFGATLTYGRVVGGGLTLGNPARGGPRRETGVANSVDIGNGGHKGGRPDTREKRCHGESQWTQLDRISFLSRGSKMSKQRHGGTTNENFQMSLSLLVAAMVNYGDNTGAKNLYIISVNGI</sequence>
<dbReference type="AlphaFoldDB" id="A0A822YSZ7"/>
<comment type="caution">
    <text evidence="2">The sequence shown here is derived from an EMBL/GenBank/DDBJ whole genome shotgun (WGS) entry which is preliminary data.</text>
</comment>
<dbReference type="Proteomes" id="UP000607653">
    <property type="component" value="Unassembled WGS sequence"/>
</dbReference>
<organism evidence="2 3">
    <name type="scientific">Nelumbo nucifera</name>
    <name type="common">Sacred lotus</name>
    <dbReference type="NCBI Taxonomy" id="4432"/>
    <lineage>
        <taxon>Eukaryota</taxon>
        <taxon>Viridiplantae</taxon>
        <taxon>Streptophyta</taxon>
        <taxon>Embryophyta</taxon>
        <taxon>Tracheophyta</taxon>
        <taxon>Spermatophyta</taxon>
        <taxon>Magnoliopsida</taxon>
        <taxon>Proteales</taxon>
        <taxon>Nelumbonaceae</taxon>
        <taxon>Nelumbo</taxon>
    </lineage>
</organism>
<feature type="region of interest" description="Disordered" evidence="1">
    <location>
        <begin position="58"/>
        <end position="92"/>
    </location>
</feature>
<evidence type="ECO:0000256" key="1">
    <source>
        <dbReference type="SAM" id="MobiDB-lite"/>
    </source>
</evidence>
<keyword evidence="3" id="KW-1185">Reference proteome</keyword>
<dbReference type="InterPro" id="IPR036853">
    <property type="entry name" value="Ribosomal_uL14_sf"/>
</dbReference>